<name>A0A161XFN8_PSEFL</name>
<evidence type="ECO:0008006" key="4">
    <source>
        <dbReference type="Google" id="ProtNLM"/>
    </source>
</evidence>
<accession>A0A161XFN8</accession>
<protein>
    <recommendedName>
        <fullName evidence="4">Bacterial virulence protein VirB8 domain-containing protein</fullName>
    </recommendedName>
</protein>
<keyword evidence="1" id="KW-0472">Membrane</keyword>
<dbReference type="OrthoDB" id="6980114at2"/>
<dbReference type="Proteomes" id="UP000076489">
    <property type="component" value="Unassembled WGS sequence"/>
</dbReference>
<dbReference type="RefSeq" id="WP_063340664.1">
    <property type="nucleotide sequence ID" value="NZ_LUKJ01000002.1"/>
</dbReference>
<reference evidence="3" key="1">
    <citation type="submission" date="2016-03" db="EMBL/GenBank/DDBJ databases">
        <authorList>
            <person name="Ray J."/>
            <person name="Price M."/>
            <person name="Deutschbauer A."/>
        </authorList>
    </citation>
    <scope>NUCLEOTIDE SEQUENCE [LARGE SCALE GENOMIC DNA]</scope>
    <source>
        <strain evidence="3">FW300-N1B4</strain>
    </source>
</reference>
<organism evidence="2 3">
    <name type="scientific">Pseudomonas fluorescens</name>
    <dbReference type="NCBI Taxonomy" id="294"/>
    <lineage>
        <taxon>Bacteria</taxon>
        <taxon>Pseudomonadati</taxon>
        <taxon>Pseudomonadota</taxon>
        <taxon>Gammaproteobacteria</taxon>
        <taxon>Pseudomonadales</taxon>
        <taxon>Pseudomonadaceae</taxon>
        <taxon>Pseudomonas</taxon>
    </lineage>
</organism>
<dbReference type="AlphaFoldDB" id="A0A161XFN8"/>
<proteinExistence type="predicted"/>
<comment type="caution">
    <text evidence="2">The sequence shown here is derived from an EMBL/GenBank/DDBJ whole genome shotgun (WGS) entry which is preliminary data.</text>
</comment>
<reference evidence="2 3" key="2">
    <citation type="journal article" date="2018" name="Nature">
        <title>Mutant phenotypes for thousands of bacterial genes of unknown function.</title>
        <authorList>
            <person name="Price M.N."/>
            <person name="Wetmore K.M."/>
            <person name="Waters R.J."/>
            <person name="Callaghan M."/>
            <person name="Ray J."/>
            <person name="Liu H."/>
            <person name="Kuehl J.V."/>
            <person name="Melnyk R.A."/>
            <person name="Lamson J.S."/>
            <person name="Suh Y."/>
            <person name="Carlson H.K."/>
            <person name="Esquivel Z."/>
            <person name="Sadeeshkumar H."/>
            <person name="Chakraborty R."/>
            <person name="Zane G.M."/>
            <person name="Rubin B.E."/>
            <person name="Wall J.D."/>
            <person name="Visel A."/>
            <person name="Bristow J."/>
            <person name="Blow M.J."/>
            <person name="Arkin A.P."/>
            <person name="Deutschbauer A.M."/>
        </authorList>
    </citation>
    <scope>NUCLEOTIDE SEQUENCE [LARGE SCALE GENOMIC DNA]</scope>
    <source>
        <strain evidence="2 3">FW300-N1B4</strain>
    </source>
</reference>
<evidence type="ECO:0000256" key="1">
    <source>
        <dbReference type="SAM" id="Phobius"/>
    </source>
</evidence>
<evidence type="ECO:0000313" key="2">
    <source>
        <dbReference type="EMBL" id="KZN20618.1"/>
    </source>
</evidence>
<keyword evidence="1" id="KW-1133">Transmembrane helix</keyword>
<dbReference type="EMBL" id="LUKJ01000002">
    <property type="protein sequence ID" value="KZN20618.1"/>
    <property type="molecule type" value="Genomic_DNA"/>
</dbReference>
<evidence type="ECO:0000313" key="3">
    <source>
        <dbReference type="Proteomes" id="UP000076489"/>
    </source>
</evidence>
<gene>
    <name evidence="2" type="ORF">A1D17_03505</name>
</gene>
<feature type="transmembrane region" description="Helical" evidence="1">
    <location>
        <begin position="26"/>
        <end position="45"/>
    </location>
</feature>
<sequence length="210" mass="24049">MSAKKYSPPLKYFNLLGASELRQGRLMVAFIVIVVVMVAVVYKLISMNAELQQTNRLLQDSRVMIGYPNSEGVFISEKTIPERHIVAFVTTFLDNYYNFTPDSATTNAEEALRMMSSRLRSAQEENLKIVARQSIEQQITQVFAKSSPIKVEMQPNLGYVVSFTGERHRATMGNSYKKTKYQIKILIKPVKPSKYYDWAVVVDDFMIQEI</sequence>
<keyword evidence="1" id="KW-0812">Transmembrane</keyword>